<proteinExistence type="predicted"/>
<name>A0A090Q1L7_9FLAO</name>
<feature type="chain" id="PRO_5001861738" description="KTSC domain-containing protein" evidence="1">
    <location>
        <begin position="20"/>
        <end position="121"/>
    </location>
</feature>
<keyword evidence="3" id="KW-1185">Reference proteome</keyword>
<keyword evidence="1" id="KW-0732">Signal</keyword>
<reference evidence="2" key="1">
    <citation type="journal article" date="2014" name="Genome Announc.">
        <title>Draft Genome Sequences of Marine Flavobacterium Nonlabens Strains NR17, NR24, NR27, NR32, NR33, and Ara13.</title>
        <authorList>
            <person name="Nakanishi M."/>
            <person name="Meirelles P."/>
            <person name="Suzuki R."/>
            <person name="Takatani N."/>
            <person name="Mino S."/>
            <person name="Suda W."/>
            <person name="Oshima K."/>
            <person name="Hattori M."/>
            <person name="Ohkuma M."/>
            <person name="Hosokawa M."/>
            <person name="Miyashita K."/>
            <person name="Thompson F.L."/>
            <person name="Niwa A."/>
            <person name="Sawabe T."/>
            <person name="Sawabe T."/>
        </authorList>
    </citation>
    <scope>NUCLEOTIDE SEQUENCE [LARGE SCALE GENOMIC DNA]</scope>
    <source>
        <strain evidence="2">JCM 19294</strain>
    </source>
</reference>
<dbReference type="EMBL" id="BBML01000003">
    <property type="protein sequence ID" value="GAK96925.1"/>
    <property type="molecule type" value="Genomic_DNA"/>
</dbReference>
<accession>A0A090Q1L7</accession>
<sequence>MKHIATIILGLLLSNLVYSQTCDEQIEYLEDNYYGTTYNSPTSAAISKVTFYEVTIDYRTVHFAVVCFKSKYSYGCSEYLYQVGSNTKYNYSMNYLDSAGKAFWSYIEPYGDNSPCAPELD</sequence>
<organism evidence="2 3">
    <name type="scientific">Nonlabens tegetincola</name>
    <dbReference type="NCBI Taxonomy" id="323273"/>
    <lineage>
        <taxon>Bacteria</taxon>
        <taxon>Pseudomonadati</taxon>
        <taxon>Bacteroidota</taxon>
        <taxon>Flavobacteriia</taxon>
        <taxon>Flavobacteriales</taxon>
        <taxon>Flavobacteriaceae</taxon>
        <taxon>Nonlabens</taxon>
    </lineage>
</organism>
<dbReference type="eggNOG" id="ENOG5032VW5">
    <property type="taxonomic scope" value="Bacteria"/>
</dbReference>
<evidence type="ECO:0000313" key="2">
    <source>
        <dbReference type="EMBL" id="GAK96925.1"/>
    </source>
</evidence>
<evidence type="ECO:0000256" key="1">
    <source>
        <dbReference type="SAM" id="SignalP"/>
    </source>
</evidence>
<gene>
    <name evidence="2" type="ORF">JCM19294_1234</name>
</gene>
<comment type="caution">
    <text evidence="2">The sequence shown here is derived from an EMBL/GenBank/DDBJ whole genome shotgun (WGS) entry which is preliminary data.</text>
</comment>
<evidence type="ECO:0000313" key="3">
    <source>
        <dbReference type="Proteomes" id="UP000029221"/>
    </source>
</evidence>
<protein>
    <recommendedName>
        <fullName evidence="4">KTSC domain-containing protein</fullName>
    </recommendedName>
</protein>
<dbReference type="AlphaFoldDB" id="A0A090Q1L7"/>
<dbReference type="RefSeq" id="WP_042278455.1">
    <property type="nucleotide sequence ID" value="NZ_BBML01000003.1"/>
</dbReference>
<feature type="signal peptide" evidence="1">
    <location>
        <begin position="1"/>
        <end position="19"/>
    </location>
</feature>
<evidence type="ECO:0008006" key="4">
    <source>
        <dbReference type="Google" id="ProtNLM"/>
    </source>
</evidence>
<dbReference type="Proteomes" id="UP000029221">
    <property type="component" value="Unassembled WGS sequence"/>
</dbReference>